<dbReference type="SUPFAM" id="SSF56112">
    <property type="entry name" value="Protein kinase-like (PK-like)"/>
    <property type="match status" value="1"/>
</dbReference>
<dbReference type="InterPro" id="IPR011009">
    <property type="entry name" value="Kinase-like_dom_sf"/>
</dbReference>
<evidence type="ECO:0000313" key="2">
    <source>
        <dbReference type="EMBL" id="KAG7088732.1"/>
    </source>
</evidence>
<dbReference type="GeneID" id="66081775"/>
<proteinExistence type="predicted"/>
<organism evidence="2 3">
    <name type="scientific">Marasmius oreades</name>
    <name type="common">fairy-ring Marasmius</name>
    <dbReference type="NCBI Taxonomy" id="181124"/>
    <lineage>
        <taxon>Eukaryota</taxon>
        <taxon>Fungi</taxon>
        <taxon>Dikarya</taxon>
        <taxon>Basidiomycota</taxon>
        <taxon>Agaricomycotina</taxon>
        <taxon>Agaricomycetes</taxon>
        <taxon>Agaricomycetidae</taxon>
        <taxon>Agaricales</taxon>
        <taxon>Marasmiineae</taxon>
        <taxon>Marasmiaceae</taxon>
        <taxon>Marasmius</taxon>
    </lineage>
</organism>
<dbReference type="OrthoDB" id="4062651at2759"/>
<keyword evidence="3" id="KW-1185">Reference proteome</keyword>
<dbReference type="SMART" id="SM00220">
    <property type="entry name" value="S_TKc"/>
    <property type="match status" value="1"/>
</dbReference>
<dbReference type="KEGG" id="more:E1B28_012700"/>
<protein>
    <recommendedName>
        <fullName evidence="1">Protein kinase domain-containing protein</fullName>
    </recommendedName>
</protein>
<dbReference type="GO" id="GO:0005524">
    <property type="term" value="F:ATP binding"/>
    <property type="evidence" value="ECO:0007669"/>
    <property type="project" value="InterPro"/>
</dbReference>
<dbReference type="GO" id="GO:0005634">
    <property type="term" value="C:nucleus"/>
    <property type="evidence" value="ECO:0007669"/>
    <property type="project" value="TreeGrafter"/>
</dbReference>
<dbReference type="Proteomes" id="UP001049176">
    <property type="component" value="Chromosome 8"/>
</dbReference>
<dbReference type="PANTHER" id="PTHR44167">
    <property type="entry name" value="OVARIAN-SPECIFIC SERINE/THREONINE-PROTEIN KINASE LOK-RELATED"/>
    <property type="match status" value="1"/>
</dbReference>
<evidence type="ECO:0000259" key="1">
    <source>
        <dbReference type="PROSITE" id="PS50011"/>
    </source>
</evidence>
<comment type="caution">
    <text evidence="2">The sequence shown here is derived from an EMBL/GenBank/DDBJ whole genome shotgun (WGS) entry which is preliminary data.</text>
</comment>
<dbReference type="AlphaFoldDB" id="A0A9P7RSM9"/>
<dbReference type="PANTHER" id="PTHR44167:SF24">
    <property type="entry name" value="SERINE_THREONINE-PROTEIN KINASE CHK2"/>
    <property type="match status" value="1"/>
</dbReference>
<name>A0A9P7RSM9_9AGAR</name>
<evidence type="ECO:0000313" key="3">
    <source>
        <dbReference type="Proteomes" id="UP001049176"/>
    </source>
</evidence>
<reference evidence="2" key="1">
    <citation type="journal article" date="2021" name="Genome Biol. Evol.">
        <title>The assembled and annotated genome of the fairy-ring fungus Marasmius oreades.</title>
        <authorList>
            <person name="Hiltunen M."/>
            <person name="Ament-Velasquez S.L."/>
            <person name="Johannesson H."/>
        </authorList>
    </citation>
    <scope>NUCLEOTIDE SEQUENCE</scope>
    <source>
        <strain evidence="2">03SP1</strain>
    </source>
</reference>
<accession>A0A9P7RSM9</accession>
<dbReference type="PROSITE" id="PS00108">
    <property type="entry name" value="PROTEIN_KINASE_ST"/>
    <property type="match status" value="1"/>
</dbReference>
<dbReference type="EMBL" id="CM032188">
    <property type="protein sequence ID" value="KAG7088732.1"/>
    <property type="molecule type" value="Genomic_DNA"/>
</dbReference>
<dbReference type="Gene3D" id="1.10.510.10">
    <property type="entry name" value="Transferase(Phosphotransferase) domain 1"/>
    <property type="match status" value="1"/>
</dbReference>
<dbReference type="GO" id="GO:0044773">
    <property type="term" value="P:mitotic DNA damage checkpoint signaling"/>
    <property type="evidence" value="ECO:0007669"/>
    <property type="project" value="TreeGrafter"/>
</dbReference>
<dbReference type="InterPro" id="IPR008271">
    <property type="entry name" value="Ser/Thr_kinase_AS"/>
</dbReference>
<dbReference type="InterPro" id="IPR000719">
    <property type="entry name" value="Prot_kinase_dom"/>
</dbReference>
<dbReference type="Pfam" id="PF00069">
    <property type="entry name" value="Pkinase"/>
    <property type="match status" value="1"/>
</dbReference>
<feature type="domain" description="Protein kinase" evidence="1">
    <location>
        <begin position="1"/>
        <end position="233"/>
    </location>
</feature>
<sequence length="233" mass="25492">MKRLALPKLRGILFLHRSETDNKPFVIAKLASGKEVEHTLHLQAIPGTVEILSHHPMMRKKDTNLLITYYVGLNLQWYCGTYQYLSSRVPPPLQVATDLLATVQDIHKAGLAHLDIKPTNICVPDGALSSPGAVLIDFGSSQRIPGCVCYPFGTVGWLAPEVECEQEDVDLCLVDIWATGKVLLRMSQQLLQDVSGISLLREVGEALSAPTPAERISLVAARNKLLVEAGHIA</sequence>
<dbReference type="GO" id="GO:0004674">
    <property type="term" value="F:protein serine/threonine kinase activity"/>
    <property type="evidence" value="ECO:0007669"/>
    <property type="project" value="TreeGrafter"/>
</dbReference>
<dbReference type="RefSeq" id="XP_043005203.1">
    <property type="nucleotide sequence ID" value="XM_043157835.1"/>
</dbReference>
<gene>
    <name evidence="2" type="ORF">E1B28_012700</name>
</gene>
<dbReference type="PROSITE" id="PS50011">
    <property type="entry name" value="PROTEIN_KINASE_DOM"/>
    <property type="match status" value="1"/>
</dbReference>